<dbReference type="PANTHER" id="PTHR30273:SF2">
    <property type="entry name" value="PROTEIN FECR"/>
    <property type="match status" value="1"/>
</dbReference>
<name>A0A1H8TX19_9SPHI</name>
<feature type="domain" description="FecR protein" evidence="2">
    <location>
        <begin position="169"/>
        <end position="264"/>
    </location>
</feature>
<dbReference type="PIRSF" id="PIRSF018266">
    <property type="entry name" value="FecR"/>
    <property type="match status" value="1"/>
</dbReference>
<dbReference type="Gene3D" id="2.60.120.1440">
    <property type="match status" value="1"/>
</dbReference>
<dbReference type="PANTHER" id="PTHR30273">
    <property type="entry name" value="PERIPLASMIC SIGNAL SENSOR AND SIGMA FACTOR ACTIVATOR FECR-RELATED"/>
    <property type="match status" value="1"/>
</dbReference>
<evidence type="ECO:0000313" key="4">
    <source>
        <dbReference type="EMBL" id="SEO95437.1"/>
    </source>
</evidence>
<dbReference type="InterPro" id="IPR012373">
    <property type="entry name" value="Ferrdict_sens_TM"/>
</dbReference>
<proteinExistence type="predicted"/>
<evidence type="ECO:0000259" key="3">
    <source>
        <dbReference type="Pfam" id="PF16344"/>
    </source>
</evidence>
<evidence type="ECO:0000256" key="1">
    <source>
        <dbReference type="SAM" id="Phobius"/>
    </source>
</evidence>
<dbReference type="InterPro" id="IPR032508">
    <property type="entry name" value="FecR_C"/>
</dbReference>
<dbReference type="GO" id="GO:0016989">
    <property type="term" value="F:sigma factor antagonist activity"/>
    <property type="evidence" value="ECO:0007669"/>
    <property type="project" value="TreeGrafter"/>
</dbReference>
<dbReference type="Pfam" id="PF16344">
    <property type="entry name" value="FecR_C"/>
    <property type="match status" value="1"/>
</dbReference>
<accession>A0A1H8TX19</accession>
<gene>
    <name evidence="4" type="ORF">SAMN05192574_11737</name>
</gene>
<keyword evidence="1" id="KW-0472">Membrane</keyword>
<keyword evidence="1" id="KW-0812">Transmembrane</keyword>
<dbReference type="EMBL" id="FOCL01000017">
    <property type="protein sequence ID" value="SEO95437.1"/>
    <property type="molecule type" value="Genomic_DNA"/>
</dbReference>
<protein>
    <submittedName>
        <fullName evidence="4">FecR protein</fullName>
    </submittedName>
</protein>
<feature type="transmembrane region" description="Helical" evidence="1">
    <location>
        <begin position="68"/>
        <end position="90"/>
    </location>
</feature>
<feature type="domain" description="Protein FecR C-terminal" evidence="3">
    <location>
        <begin position="306"/>
        <end position="375"/>
    </location>
</feature>
<dbReference type="InterPro" id="IPR006860">
    <property type="entry name" value="FecR"/>
</dbReference>
<dbReference type="RefSeq" id="WP_167668158.1">
    <property type="nucleotide sequence ID" value="NZ_FOCL01000017.1"/>
</dbReference>
<keyword evidence="1" id="KW-1133">Transmembrane helix</keyword>
<dbReference type="Proteomes" id="UP000198942">
    <property type="component" value="Unassembled WGS sequence"/>
</dbReference>
<reference evidence="5" key="1">
    <citation type="submission" date="2016-10" db="EMBL/GenBank/DDBJ databases">
        <authorList>
            <person name="Varghese N."/>
            <person name="Submissions S."/>
        </authorList>
    </citation>
    <scope>NUCLEOTIDE SEQUENCE [LARGE SCALE GENOMIC DNA]</scope>
    <source>
        <strain evidence="5">Gh-48</strain>
    </source>
</reference>
<dbReference type="Gene3D" id="3.55.50.30">
    <property type="match status" value="1"/>
</dbReference>
<keyword evidence="5" id="KW-1185">Reference proteome</keyword>
<organism evidence="4 5">
    <name type="scientific">Mucilaginibacter gossypiicola</name>
    <dbReference type="NCBI Taxonomy" id="551995"/>
    <lineage>
        <taxon>Bacteria</taxon>
        <taxon>Pseudomonadati</taxon>
        <taxon>Bacteroidota</taxon>
        <taxon>Sphingobacteriia</taxon>
        <taxon>Sphingobacteriales</taxon>
        <taxon>Sphingobacteriaceae</taxon>
        <taxon>Mucilaginibacter</taxon>
    </lineage>
</organism>
<dbReference type="AlphaFoldDB" id="A0A1H8TX19"/>
<evidence type="ECO:0000259" key="2">
    <source>
        <dbReference type="Pfam" id="PF04773"/>
    </source>
</evidence>
<evidence type="ECO:0000313" key="5">
    <source>
        <dbReference type="Proteomes" id="UP000198942"/>
    </source>
</evidence>
<dbReference type="Pfam" id="PF04773">
    <property type="entry name" value="FecR"/>
    <property type="match status" value="1"/>
</dbReference>
<dbReference type="STRING" id="551995.SAMN05192574_11737"/>
<dbReference type="FunFam" id="2.60.120.1440:FF:000001">
    <property type="entry name" value="Putative anti-sigma factor"/>
    <property type="match status" value="1"/>
</dbReference>
<sequence length="377" mass="42100">MEERELNKLLARYRAGNATPEDKAFLESWYLEHNGESPFLMDDHERENDVDEVWKLIKKYPESNKRSYLWYGMAVAASLAIFVLVGGYLLSYKKGSETPGRLANNDVAPGKNQATLTLANGKKIILSQTLNGQLANETGVTISKNSKGELIYTTSHSANPAGSTMQFNTLSTAMGEQYQVVLPDGTHVWLNAGSSLKYPVTFAGNERLVELIGEAYFEVFHNKAVPFRVKTRQQLVEVLGTHFNVNAYTDEKATATTLIEGSVKVTAAANHQNIVIKPGQQSTVSTRILNVEEVDTDDAVAWKNGYFQFSDENLEGIMKKVSRWYNVKVEFKDRSLRALNFSGTVSKYKNVSQVIKTLELTNVAHFKVQDNLIVITN</sequence>